<dbReference type="SUPFAM" id="SSF52540">
    <property type="entry name" value="P-loop containing nucleoside triphosphate hydrolases"/>
    <property type="match status" value="3"/>
</dbReference>
<dbReference type="Pfam" id="PF00270">
    <property type="entry name" value="DEAD"/>
    <property type="match status" value="1"/>
</dbReference>
<evidence type="ECO:0000256" key="5">
    <source>
        <dbReference type="ARBA" id="ARBA00022454"/>
    </source>
</evidence>
<dbReference type="PROSITE" id="PS51195">
    <property type="entry name" value="Q_MOTIF"/>
    <property type="match status" value="1"/>
</dbReference>
<proteinExistence type="inferred from homology"/>
<keyword evidence="14" id="KW-0539">Nucleus</keyword>
<feature type="region of interest" description="Disordered" evidence="18">
    <location>
        <begin position="634"/>
        <end position="666"/>
    </location>
</feature>
<keyword evidence="12" id="KW-0233">DNA recombination</keyword>
<comment type="subcellular location">
    <subcellularLocation>
        <location evidence="2">Chromosome</location>
    </subcellularLocation>
    <subcellularLocation>
        <location evidence="1">Nucleus</location>
    </subcellularLocation>
</comment>
<dbReference type="CDD" id="cd18787">
    <property type="entry name" value="SF2_C_DEAD"/>
    <property type="match status" value="1"/>
</dbReference>
<feature type="compositionally biased region" description="Polar residues" evidence="18">
    <location>
        <begin position="586"/>
        <end position="595"/>
    </location>
</feature>
<comment type="similarity">
    <text evidence="3">Belongs to the SMC family. SMC6 subfamily.</text>
</comment>
<organism evidence="22 23">
    <name type="scientific">Aspergillus lucknowensis</name>
    <dbReference type="NCBI Taxonomy" id="176173"/>
    <lineage>
        <taxon>Eukaryota</taxon>
        <taxon>Fungi</taxon>
        <taxon>Dikarya</taxon>
        <taxon>Ascomycota</taxon>
        <taxon>Pezizomycotina</taxon>
        <taxon>Eurotiomycetes</taxon>
        <taxon>Eurotiomycetidae</taxon>
        <taxon>Eurotiales</taxon>
        <taxon>Aspergillaceae</taxon>
        <taxon>Aspergillus</taxon>
        <taxon>Aspergillus subgen. Nidulantes</taxon>
    </lineage>
</organism>
<dbReference type="GO" id="GO:0016787">
    <property type="term" value="F:hydrolase activity"/>
    <property type="evidence" value="ECO:0007669"/>
    <property type="project" value="UniProtKB-KW"/>
</dbReference>
<dbReference type="RefSeq" id="XP_070881886.1">
    <property type="nucleotide sequence ID" value="XM_071031623.1"/>
</dbReference>
<evidence type="ECO:0000256" key="9">
    <source>
        <dbReference type="ARBA" id="ARBA00022806"/>
    </source>
</evidence>
<comment type="catalytic activity">
    <reaction evidence="15">
        <text>ATP + H2O = ADP + phosphate + H(+)</text>
        <dbReference type="Rhea" id="RHEA:13065"/>
        <dbReference type="ChEBI" id="CHEBI:15377"/>
        <dbReference type="ChEBI" id="CHEBI:15378"/>
        <dbReference type="ChEBI" id="CHEBI:30616"/>
        <dbReference type="ChEBI" id="CHEBI:43474"/>
        <dbReference type="ChEBI" id="CHEBI:456216"/>
        <dbReference type="EC" id="3.6.4.13"/>
    </reaction>
</comment>
<feature type="compositionally biased region" description="Basic and acidic residues" evidence="18">
    <location>
        <begin position="348"/>
        <end position="357"/>
    </location>
</feature>
<feature type="region of interest" description="Disordered" evidence="18">
    <location>
        <begin position="586"/>
        <end position="610"/>
    </location>
</feature>
<feature type="region of interest" description="Disordered" evidence="18">
    <location>
        <begin position="338"/>
        <end position="357"/>
    </location>
</feature>
<dbReference type="SMART" id="SM00490">
    <property type="entry name" value="HELICc"/>
    <property type="match status" value="1"/>
</dbReference>
<evidence type="ECO:0000259" key="19">
    <source>
        <dbReference type="PROSITE" id="PS51192"/>
    </source>
</evidence>
<dbReference type="InterPro" id="IPR003395">
    <property type="entry name" value="RecF/RecN/SMC_N"/>
</dbReference>
<evidence type="ECO:0000256" key="3">
    <source>
        <dbReference type="ARBA" id="ARBA00006793"/>
    </source>
</evidence>
<dbReference type="InterPro" id="IPR014001">
    <property type="entry name" value="Helicase_ATP-bd"/>
</dbReference>
<evidence type="ECO:0000256" key="4">
    <source>
        <dbReference type="ARBA" id="ARBA00012552"/>
    </source>
</evidence>
<feature type="compositionally biased region" description="Basic and acidic residues" evidence="18">
    <location>
        <begin position="649"/>
        <end position="666"/>
    </location>
</feature>
<keyword evidence="8 22" id="KW-0378">Hydrolase</keyword>
<evidence type="ECO:0000256" key="15">
    <source>
        <dbReference type="ARBA" id="ARBA00047984"/>
    </source>
</evidence>
<dbReference type="EMBL" id="JBFXLQ010000059">
    <property type="protein sequence ID" value="KAL2862907.1"/>
    <property type="molecule type" value="Genomic_DNA"/>
</dbReference>
<evidence type="ECO:0000313" key="23">
    <source>
        <dbReference type="Proteomes" id="UP001610432"/>
    </source>
</evidence>
<keyword evidence="11 17" id="KW-0175">Coiled coil</keyword>
<dbReference type="EC" id="3.6.4.13" evidence="4"/>
<evidence type="ECO:0000256" key="1">
    <source>
        <dbReference type="ARBA" id="ARBA00004123"/>
    </source>
</evidence>
<dbReference type="PANTHER" id="PTHR19306">
    <property type="entry name" value="STRUCTURAL MAINTENANCE OF CHROMOSOMES 5,6 SMC5, SMC6"/>
    <property type="match status" value="1"/>
</dbReference>
<evidence type="ECO:0000256" key="16">
    <source>
        <dbReference type="PROSITE-ProRule" id="PRU00552"/>
    </source>
</evidence>
<accession>A0ABR4LEW6</accession>
<dbReference type="PROSITE" id="PS51192">
    <property type="entry name" value="HELICASE_ATP_BIND_1"/>
    <property type="match status" value="1"/>
</dbReference>
<evidence type="ECO:0000256" key="14">
    <source>
        <dbReference type="ARBA" id="ARBA00023242"/>
    </source>
</evidence>
<feature type="compositionally biased region" description="Gly residues" evidence="18">
    <location>
        <begin position="1451"/>
        <end position="1462"/>
    </location>
</feature>
<dbReference type="GeneID" id="98146695"/>
<gene>
    <name evidence="22" type="ORF">BJX67DRAFT_374916</name>
</gene>
<evidence type="ECO:0000259" key="21">
    <source>
        <dbReference type="PROSITE" id="PS51195"/>
    </source>
</evidence>
<comment type="caution">
    <text evidence="22">The sequence shown here is derived from an EMBL/GenBank/DDBJ whole genome shotgun (WGS) entry which is preliminary data.</text>
</comment>
<evidence type="ECO:0000256" key="7">
    <source>
        <dbReference type="ARBA" id="ARBA00022763"/>
    </source>
</evidence>
<reference evidence="22 23" key="1">
    <citation type="submission" date="2024-07" db="EMBL/GenBank/DDBJ databases">
        <title>Section-level genome sequencing and comparative genomics of Aspergillus sections Usti and Cavernicolus.</title>
        <authorList>
            <consortium name="Lawrence Berkeley National Laboratory"/>
            <person name="Nybo J.L."/>
            <person name="Vesth T.C."/>
            <person name="Theobald S."/>
            <person name="Frisvad J.C."/>
            <person name="Larsen T.O."/>
            <person name="Kjaerboelling I."/>
            <person name="Rothschild-Mancinelli K."/>
            <person name="Lyhne E.K."/>
            <person name="Kogle M.E."/>
            <person name="Barry K."/>
            <person name="Clum A."/>
            <person name="Na H."/>
            <person name="Ledsgaard L."/>
            <person name="Lin J."/>
            <person name="Lipzen A."/>
            <person name="Kuo A."/>
            <person name="Riley R."/>
            <person name="Mondo S."/>
            <person name="Labutti K."/>
            <person name="Haridas S."/>
            <person name="Pangalinan J."/>
            <person name="Salamov A.A."/>
            <person name="Simmons B.A."/>
            <person name="Magnuson J.K."/>
            <person name="Chen J."/>
            <person name="Drula E."/>
            <person name="Henrissat B."/>
            <person name="Wiebenga A."/>
            <person name="Lubbers R.J."/>
            <person name="Gomes A.C."/>
            <person name="Macurrencykelacurrency M.R."/>
            <person name="Stajich J."/>
            <person name="Grigoriev I.V."/>
            <person name="Mortensen U.H."/>
            <person name="De Vries R.P."/>
            <person name="Baker S.E."/>
            <person name="Andersen M.R."/>
        </authorList>
    </citation>
    <scope>NUCLEOTIDE SEQUENCE [LARGE SCALE GENOMIC DNA]</scope>
    <source>
        <strain evidence="22 23">CBS 449.75</strain>
    </source>
</reference>
<dbReference type="PROSITE" id="PS00039">
    <property type="entry name" value="DEAD_ATP_HELICASE"/>
    <property type="match status" value="1"/>
</dbReference>
<dbReference type="InterPro" id="IPR000629">
    <property type="entry name" value="RNA-helicase_DEAD-box_CS"/>
</dbReference>
<evidence type="ECO:0000256" key="17">
    <source>
        <dbReference type="SAM" id="Coils"/>
    </source>
</evidence>
<evidence type="ECO:0000256" key="13">
    <source>
        <dbReference type="ARBA" id="ARBA00023204"/>
    </source>
</evidence>
<protein>
    <recommendedName>
        <fullName evidence="4">RNA helicase</fullName>
        <ecNumber evidence="4">3.6.4.13</ecNumber>
    </recommendedName>
</protein>
<feature type="domain" description="Helicase ATP-binding" evidence="19">
    <location>
        <begin position="1062"/>
        <end position="1232"/>
    </location>
</feature>
<dbReference type="Gene3D" id="3.40.50.300">
    <property type="entry name" value="P-loop containing nucleotide triphosphate hydrolases"/>
    <property type="match status" value="4"/>
</dbReference>
<keyword evidence="23" id="KW-1185">Reference proteome</keyword>
<dbReference type="Pfam" id="PF02463">
    <property type="entry name" value="SMC_N"/>
    <property type="match status" value="1"/>
</dbReference>
<dbReference type="InterPro" id="IPR011545">
    <property type="entry name" value="DEAD/DEAH_box_helicase_dom"/>
</dbReference>
<dbReference type="Proteomes" id="UP001610432">
    <property type="component" value="Unassembled WGS sequence"/>
</dbReference>
<sequence length="1493" mass="169321">MCHDHFQVELGPLINFIVGKNGSGKSAVLTAITLCLGGKASATNRGQSLKSFIKEGKETATIIVRIKNQGDGAYLPDDFGKSILVERHFSKSGASSFKIKSESGRIVSTKRAELDAIIDHFTLQFENPMNVLSQDMARQFLSSSSPAEKYKFFVKGVQLEQLDQDYRLIEESADQIEEKLRSKEQDISILKSRRDAAHKKLEISDQQESLRNRIRSLRNQAAWAQVEEQEGIRDSLETELSRMDSRLTEAESELERYDAAIHEAETEYETAAEYVRDATSKVDSAQGEKEDIKSKLDETMSERHDLQAEQRRIREHLRATEERAGEIQHKINQETKRLSDLNGGGYSRKQEELEQARQDVVDTRNKYDEHAREEDRVSADVRNAENQLNAAKPPVDQAKRDVDEAELLLQNLNREGGSRALGFPDKMPALLRAIQQEQSFAQRPVGPIGNFVTLLKPEWSSILESSFGATLNSFIVTSKRDQSILSGIMQRVNCSVPIFIGGDSRIDTSQHEPDDRFDTVLRVLQIDNDLVRRQLVINHGIEQNLLIENLEEASSVLFDGERPRNVKRCYCINQTDRRRGIHLSYSRTGEPSQAPVSVYSGNPRMKSDRDSQIRVQRDAVANLRRELNRRREEVRSAQSHLTRCMQASERYERRRNDLRVESQRKEDRVEELEEALQKEDRGDGDLEILQAALREAEEERHLNENSLNDSADAMSEMVQILKGIRQELSAKDAEIAQLKEELRVAESEQHMIADKRRKKIGEKNTAVEQIEDLKQNSTIVRQKLDRAIARVLDYCEKANLVSPRVEISEGETPASLDKKLDRLQKDIQRYNKELGGSREEIAAEAEKTNKDYRQALKQVEEFRLLCPATVTDRSTAQVLKAALKHRKDRWQIFRSHISCRAKVEPDITKDSSDGRGAKTLSGGEKSFSQVCLLLALWEAMGSPIRCLDEFDVYMDHINRKMAIDMLMHAARRSIGRQFILITPGSRAEITLAPDVRVKEDANSDLKWKDQLKFPTKDARPQTEDVTATKGLEFEDFYIKRELMMGIFEAGFEKPSPIQEETIPVALTGRDILARAKNGTGKTAAFVIPTLERINPKSTKTQALILVPTRELALQTSHVCKTLGKHLGINVMVTTGGTGLMDDIIRLNDAVHILVGTPGRVLDLASKGVADLSECPTFVMDEADKLLSPEFTPVIEQLLSFHPKDRQVMLFSATFPMIVKSFKDKHMRNPYEINLMDELTLRGITQYYAFVEEKQKVHCLNTLFSKLQINQSIIFCNSTNRVELLAKKITELGYSCFYSHARMLQQHRNRVFHDFRNGVCRNLVCSDLLTRGIDIQAVNVVINFDFPKNAETYLHRIGRSGRFGHLGLAINLINWDDRFNLYKIEQELGTEIQAIPQTIDKKLYVYDSPDTIPRPISNPSQQHQAPPATSNTNPTDRRHGHHPNGGQYQSGRGRGPYRGGRGQGQRRHIQNDGPRFNASQGPTGAKSQPPPQAS</sequence>
<dbReference type="Pfam" id="PF00271">
    <property type="entry name" value="Helicase_C"/>
    <property type="match status" value="1"/>
</dbReference>
<evidence type="ECO:0000256" key="11">
    <source>
        <dbReference type="ARBA" id="ARBA00023054"/>
    </source>
</evidence>
<name>A0ABR4LEW6_9EURO</name>
<keyword evidence="6" id="KW-0547">Nucleotide-binding</keyword>
<keyword evidence="10" id="KW-0067">ATP-binding</keyword>
<feature type="domain" description="DEAD-box RNA helicase Q" evidence="21">
    <location>
        <begin position="1031"/>
        <end position="1059"/>
    </location>
</feature>
<dbReference type="InterPro" id="IPR014014">
    <property type="entry name" value="RNA_helicase_DEAD_Q_motif"/>
</dbReference>
<dbReference type="InterPro" id="IPR001650">
    <property type="entry name" value="Helicase_C-like"/>
</dbReference>
<evidence type="ECO:0000256" key="6">
    <source>
        <dbReference type="ARBA" id="ARBA00022741"/>
    </source>
</evidence>
<dbReference type="CDD" id="cd17940">
    <property type="entry name" value="DEADc_DDX6"/>
    <property type="match status" value="1"/>
</dbReference>
<evidence type="ECO:0000256" key="12">
    <source>
        <dbReference type="ARBA" id="ARBA00023172"/>
    </source>
</evidence>
<dbReference type="PANTHER" id="PTHR19306:SF6">
    <property type="entry name" value="STRUCTURAL MAINTENANCE OF CHROMOSOMES PROTEIN 6"/>
    <property type="match status" value="1"/>
</dbReference>
<evidence type="ECO:0000256" key="10">
    <source>
        <dbReference type="ARBA" id="ARBA00022840"/>
    </source>
</evidence>
<keyword evidence="13" id="KW-0234">DNA repair</keyword>
<evidence type="ECO:0000256" key="2">
    <source>
        <dbReference type="ARBA" id="ARBA00004286"/>
    </source>
</evidence>
<keyword evidence="7" id="KW-0227">DNA damage</keyword>
<feature type="domain" description="Helicase C-terminal" evidence="20">
    <location>
        <begin position="1242"/>
        <end position="1402"/>
    </location>
</feature>
<evidence type="ECO:0000259" key="20">
    <source>
        <dbReference type="PROSITE" id="PS51194"/>
    </source>
</evidence>
<evidence type="ECO:0000256" key="8">
    <source>
        <dbReference type="ARBA" id="ARBA00022801"/>
    </source>
</evidence>
<evidence type="ECO:0000256" key="18">
    <source>
        <dbReference type="SAM" id="MobiDB-lite"/>
    </source>
</evidence>
<evidence type="ECO:0000313" key="22">
    <source>
        <dbReference type="EMBL" id="KAL2862907.1"/>
    </source>
</evidence>
<dbReference type="InterPro" id="IPR027417">
    <property type="entry name" value="P-loop_NTPase"/>
</dbReference>
<feature type="compositionally biased region" description="Polar residues" evidence="18">
    <location>
        <begin position="1416"/>
        <end position="1433"/>
    </location>
</feature>
<dbReference type="PROSITE" id="PS51194">
    <property type="entry name" value="HELICASE_CTER"/>
    <property type="match status" value="1"/>
</dbReference>
<feature type="short sequence motif" description="Q motif" evidence="16">
    <location>
        <begin position="1031"/>
        <end position="1059"/>
    </location>
</feature>
<feature type="compositionally biased region" description="Polar residues" evidence="18">
    <location>
        <begin position="1476"/>
        <end position="1485"/>
    </location>
</feature>
<feature type="region of interest" description="Disordered" evidence="18">
    <location>
        <begin position="1409"/>
        <end position="1493"/>
    </location>
</feature>
<keyword evidence="9" id="KW-0347">Helicase</keyword>
<dbReference type="SMART" id="SM00487">
    <property type="entry name" value="DEXDc"/>
    <property type="match status" value="1"/>
</dbReference>
<keyword evidence="5" id="KW-0158">Chromosome</keyword>
<feature type="coiled-coil region" evidence="17">
    <location>
        <begin position="820"/>
        <end position="862"/>
    </location>
</feature>